<dbReference type="SUPFAM" id="SSF109854">
    <property type="entry name" value="DinB/YfiT-like putative metalloenzymes"/>
    <property type="match status" value="1"/>
</dbReference>
<evidence type="ECO:0000313" key="3">
    <source>
        <dbReference type="Proteomes" id="UP000435036"/>
    </source>
</evidence>
<organism evidence="2 3">
    <name type="scientific">Sphingobacterium humi</name>
    <dbReference type="NCBI Taxonomy" id="1796905"/>
    <lineage>
        <taxon>Bacteria</taxon>
        <taxon>Pseudomonadati</taxon>
        <taxon>Bacteroidota</taxon>
        <taxon>Sphingobacteriia</taxon>
        <taxon>Sphingobacteriales</taxon>
        <taxon>Sphingobacteriaceae</taxon>
        <taxon>Sphingobacterium</taxon>
    </lineage>
</organism>
<dbReference type="Pfam" id="PF12867">
    <property type="entry name" value="DinB_2"/>
    <property type="match status" value="1"/>
</dbReference>
<reference evidence="2 3" key="1">
    <citation type="submission" date="2019-12" db="EMBL/GenBank/DDBJ databases">
        <authorList>
            <person name="Dong K."/>
        </authorList>
    </citation>
    <scope>NUCLEOTIDE SEQUENCE [LARGE SCALE GENOMIC DNA]</scope>
    <source>
        <strain evidence="2 3">JCM 31225</strain>
    </source>
</reference>
<dbReference type="AlphaFoldDB" id="A0A6N8L001"/>
<protein>
    <submittedName>
        <fullName evidence="2">DinB family protein</fullName>
    </submittedName>
</protein>
<proteinExistence type="predicted"/>
<dbReference type="Proteomes" id="UP000435036">
    <property type="component" value="Unassembled WGS sequence"/>
</dbReference>
<accession>A0A6N8L001</accession>
<dbReference type="RefSeq" id="WP_160369057.1">
    <property type="nucleotide sequence ID" value="NZ_WSQA01000006.1"/>
</dbReference>
<comment type="caution">
    <text evidence="2">The sequence shown here is derived from an EMBL/GenBank/DDBJ whole genome shotgun (WGS) entry which is preliminary data.</text>
</comment>
<name>A0A6N8L001_9SPHI</name>
<keyword evidence="3" id="KW-1185">Reference proteome</keyword>
<evidence type="ECO:0000313" key="2">
    <source>
        <dbReference type="EMBL" id="MVZ62319.1"/>
    </source>
</evidence>
<dbReference type="InterPro" id="IPR034660">
    <property type="entry name" value="DinB/YfiT-like"/>
</dbReference>
<sequence length="157" mass="17486">MESVFKFIKESRQAFIQLVDSLSLAQLNSIPEGFNNNIIWNFGHIVVSSQTLCYTRTGIKEGVSWVKYVDAYAKGTKPTYFVEQAEVDELKAIALSSIDAIENDYKAGVFDIITAYDTATYGATMNSIEDVLTTSIGHDNLHFGYAVAQKRIINNNL</sequence>
<dbReference type="EMBL" id="WSQA01000006">
    <property type="protein sequence ID" value="MVZ62319.1"/>
    <property type="molecule type" value="Genomic_DNA"/>
</dbReference>
<feature type="domain" description="DinB-like" evidence="1">
    <location>
        <begin position="9"/>
        <end position="145"/>
    </location>
</feature>
<dbReference type="OrthoDB" id="4295522at2"/>
<evidence type="ECO:0000259" key="1">
    <source>
        <dbReference type="Pfam" id="PF12867"/>
    </source>
</evidence>
<dbReference type="InterPro" id="IPR024775">
    <property type="entry name" value="DinB-like"/>
</dbReference>
<gene>
    <name evidence="2" type="ORF">GQF63_09825</name>
</gene>